<comment type="subcellular location">
    <subcellularLocation>
        <location evidence="1">Cell membrane</location>
        <topology evidence="1">Multi-pass membrane protein</topology>
    </subcellularLocation>
</comment>
<evidence type="ECO:0000256" key="5">
    <source>
        <dbReference type="ARBA" id="ARBA00023136"/>
    </source>
</evidence>
<keyword evidence="3 6" id="KW-0812">Transmembrane</keyword>
<evidence type="ECO:0000256" key="6">
    <source>
        <dbReference type="SAM" id="Phobius"/>
    </source>
</evidence>
<dbReference type="EMBL" id="JACHLR010000005">
    <property type="protein sequence ID" value="MBB4858347.1"/>
    <property type="molecule type" value="Genomic_DNA"/>
</dbReference>
<evidence type="ECO:0000256" key="4">
    <source>
        <dbReference type="ARBA" id="ARBA00022989"/>
    </source>
</evidence>
<feature type="signal peptide" evidence="7">
    <location>
        <begin position="1"/>
        <end position="20"/>
    </location>
</feature>
<feature type="transmembrane region" description="Helical" evidence="6">
    <location>
        <begin position="167"/>
        <end position="188"/>
    </location>
</feature>
<evidence type="ECO:0000256" key="2">
    <source>
        <dbReference type="ARBA" id="ARBA00022475"/>
    </source>
</evidence>
<dbReference type="GO" id="GO:0005886">
    <property type="term" value="C:plasma membrane"/>
    <property type="evidence" value="ECO:0007669"/>
    <property type="project" value="UniProtKB-SubCell"/>
</dbReference>
<keyword evidence="2" id="KW-1003">Cell membrane</keyword>
<keyword evidence="7" id="KW-0732">Signal</keyword>
<dbReference type="Pfam" id="PF09678">
    <property type="entry name" value="Caa3_CtaG"/>
    <property type="match status" value="1"/>
</dbReference>
<keyword evidence="5 6" id="KW-0472">Membrane</keyword>
<dbReference type="RefSeq" id="WP_184243919.1">
    <property type="nucleotide sequence ID" value="NZ_JACHLR010000005.1"/>
</dbReference>
<keyword evidence="4 6" id="KW-1133">Transmembrane helix</keyword>
<feature type="transmembrane region" description="Helical" evidence="6">
    <location>
        <begin position="29"/>
        <end position="48"/>
    </location>
</feature>
<dbReference type="InterPro" id="IPR019108">
    <property type="entry name" value="Caa3_assmbl_CtaG-rel"/>
</dbReference>
<feature type="transmembrane region" description="Helical" evidence="6">
    <location>
        <begin position="60"/>
        <end position="79"/>
    </location>
</feature>
<feature type="transmembrane region" description="Helical" evidence="6">
    <location>
        <begin position="91"/>
        <end position="113"/>
    </location>
</feature>
<accession>A0A7W7K8S4</accession>
<protein>
    <submittedName>
        <fullName evidence="8">Putative membrane protein</fullName>
    </submittedName>
</protein>
<evidence type="ECO:0000313" key="8">
    <source>
        <dbReference type="EMBL" id="MBB4858347.1"/>
    </source>
</evidence>
<name>A0A7W7K8S4_9SPHN</name>
<feature type="transmembrane region" description="Helical" evidence="6">
    <location>
        <begin position="125"/>
        <end position="147"/>
    </location>
</feature>
<proteinExistence type="predicted"/>
<evidence type="ECO:0000256" key="7">
    <source>
        <dbReference type="SAM" id="SignalP"/>
    </source>
</evidence>
<evidence type="ECO:0000256" key="1">
    <source>
        <dbReference type="ARBA" id="ARBA00004651"/>
    </source>
</evidence>
<feature type="chain" id="PRO_5031396454" evidence="7">
    <location>
        <begin position="21"/>
        <end position="199"/>
    </location>
</feature>
<keyword evidence="9" id="KW-1185">Reference proteome</keyword>
<gene>
    <name evidence="8" type="ORF">HNO88_001666</name>
</gene>
<dbReference type="AlphaFoldDB" id="A0A7W7K8S4"/>
<comment type="caution">
    <text evidence="8">The sequence shown here is derived from an EMBL/GenBank/DDBJ whole genome shotgun (WGS) entry which is preliminary data.</text>
</comment>
<sequence length="199" mass="20323">MKAAPLLAAGALMASSVPMARQGVTGHMAAHMIAVALAAPLLPVGLRATACDPTRLAPPFASALAMMVLELAVVWSWHLPAVRAAVGHDEALHLLELACFLIVGTLLWSAVLAPGTSSRPAGIGALLLTSMHMTLLGALIGLAPRTLYPTLAHAPFAGLSPLQDQQLAGVVMLLIGGLSYLVGALAILRQLLGDEGEAA</sequence>
<evidence type="ECO:0000256" key="3">
    <source>
        <dbReference type="ARBA" id="ARBA00022692"/>
    </source>
</evidence>
<dbReference type="Proteomes" id="UP000555448">
    <property type="component" value="Unassembled WGS sequence"/>
</dbReference>
<evidence type="ECO:0000313" key="9">
    <source>
        <dbReference type="Proteomes" id="UP000555448"/>
    </source>
</evidence>
<reference evidence="8 9" key="1">
    <citation type="submission" date="2020-08" db="EMBL/GenBank/DDBJ databases">
        <title>Functional genomics of gut bacteria from endangered species of beetles.</title>
        <authorList>
            <person name="Carlos-Shanley C."/>
        </authorList>
    </citation>
    <scope>NUCLEOTIDE SEQUENCE [LARGE SCALE GENOMIC DNA]</scope>
    <source>
        <strain evidence="8 9">S00245</strain>
    </source>
</reference>
<organism evidence="8 9">
    <name type="scientific">Novosphingobium chloroacetimidivorans</name>
    <dbReference type="NCBI Taxonomy" id="1428314"/>
    <lineage>
        <taxon>Bacteria</taxon>
        <taxon>Pseudomonadati</taxon>
        <taxon>Pseudomonadota</taxon>
        <taxon>Alphaproteobacteria</taxon>
        <taxon>Sphingomonadales</taxon>
        <taxon>Sphingomonadaceae</taxon>
        <taxon>Novosphingobium</taxon>
    </lineage>
</organism>